<gene>
    <name evidence="8" type="ORF">K458DRAFT_416100</name>
</gene>
<dbReference type="PROSITE" id="PS00108">
    <property type="entry name" value="PROTEIN_KINASE_ST"/>
    <property type="match status" value="1"/>
</dbReference>
<dbReference type="GO" id="GO:0005524">
    <property type="term" value="F:ATP binding"/>
    <property type="evidence" value="ECO:0007669"/>
    <property type="project" value="UniProtKB-KW"/>
</dbReference>
<sequence length="817" mass="91032">MRRTPATFQPYDRSTGTELSQKQQEDCQTHYLIIKAYIDGVESRDAPPIPWTRKKLRYPTADLLDAIERLADDIRQEVQTDVGEENGTSSVQLWAEAERQKITALPLDRASVARYQQAVNLLHEFVSRLADVSSLSLQEKSLLSPGSLNLSRSSPSSHASTPLSNAAASRASELTASSTRTASSRTSNELDEPVHTYQGPPHESEEASFEIDPFDDDLVNDQLAFSTKKSKATYDWVLEYLRGGWQSSSPTSATESTISPLVPSRDEYSSLAGIRPLQRIDSDNMSTHSEDAVSFRGNSTGVRPAKSSRPIPTMASRLRGRVGHDHSYSAGIKSSATSGLEQFKTPKSIMSGGTLFCTPDESSEDPYPVAQTSNTSAWNKYLRRKGLIPNPFDEMDWSGRGQHAEFDPSEEAHIPLKLEKALGYSVNALVESVRCRRIRLARKTVKVSRRLKREEAMKEVEHLQRLKHSHVIRVVGTYTLPRALSILLYPVADFTLDAFLESLQDGLPDQEYAVRLFSVSTFLRCLAKAVAYIHEKAMKHMDIKPKNLLIRGMHNSIICNQGKYKIYIADFGIARSYQSVDDCNTESPTAYTKTYAAPEVVAQKRRDQSADIFSLGAVYAEMLAVLAAKVNPDVPNLDVLHAIRESDPNDHSYAAHASTIHAWLRNLLLTSYGFESDTYHSHITELVARMLSVDPAERPTATTIVNNIPFLAFCCDVNGGSEPFEAADRKLERELYDRAMKIAEADARYWRCEVDGCVKVYSSQNKLGFHMSVSKEHYSNWVNIDAGGDTVWSRRRSGSCSGGRRRACRPDVGPCQS</sequence>
<reference evidence="8" key="1">
    <citation type="journal article" date="2020" name="Stud. Mycol.">
        <title>101 Dothideomycetes genomes: a test case for predicting lifestyles and emergence of pathogens.</title>
        <authorList>
            <person name="Haridas S."/>
            <person name="Albert R."/>
            <person name="Binder M."/>
            <person name="Bloem J."/>
            <person name="Labutti K."/>
            <person name="Salamov A."/>
            <person name="Andreopoulos B."/>
            <person name="Baker S."/>
            <person name="Barry K."/>
            <person name="Bills G."/>
            <person name="Bluhm B."/>
            <person name="Cannon C."/>
            <person name="Castanera R."/>
            <person name="Culley D."/>
            <person name="Daum C."/>
            <person name="Ezra D."/>
            <person name="Gonzalez J."/>
            <person name="Henrissat B."/>
            <person name="Kuo A."/>
            <person name="Liang C."/>
            <person name="Lipzen A."/>
            <person name="Lutzoni F."/>
            <person name="Magnuson J."/>
            <person name="Mondo S."/>
            <person name="Nolan M."/>
            <person name="Ohm R."/>
            <person name="Pangilinan J."/>
            <person name="Park H.-J."/>
            <person name="Ramirez L."/>
            <person name="Alfaro M."/>
            <person name="Sun H."/>
            <person name="Tritt A."/>
            <person name="Yoshinaga Y."/>
            <person name="Zwiers L.-H."/>
            <person name="Turgeon B."/>
            <person name="Goodwin S."/>
            <person name="Spatafora J."/>
            <person name="Crous P."/>
            <person name="Grigoriev I."/>
        </authorList>
    </citation>
    <scope>NUCLEOTIDE SEQUENCE</scope>
    <source>
        <strain evidence="8">CBS 122367</strain>
    </source>
</reference>
<dbReference type="InterPro" id="IPR008271">
    <property type="entry name" value="Ser/Thr_kinase_AS"/>
</dbReference>
<dbReference type="InterPro" id="IPR000719">
    <property type="entry name" value="Prot_kinase_dom"/>
</dbReference>
<keyword evidence="1" id="KW-0808">Transferase</keyword>
<evidence type="ECO:0000256" key="4">
    <source>
        <dbReference type="ARBA" id="ARBA00022840"/>
    </source>
</evidence>
<dbReference type="EMBL" id="MU005576">
    <property type="protein sequence ID" value="KAF2686754.1"/>
    <property type="molecule type" value="Genomic_DNA"/>
</dbReference>
<name>A0A6G1J869_9PLEO</name>
<feature type="region of interest" description="Disordered" evidence="6">
    <location>
        <begin position="1"/>
        <end position="23"/>
    </location>
</feature>
<proteinExistence type="inferred from homology"/>
<dbReference type="GO" id="GO:0005737">
    <property type="term" value="C:cytoplasm"/>
    <property type="evidence" value="ECO:0007669"/>
    <property type="project" value="TreeGrafter"/>
</dbReference>
<evidence type="ECO:0000256" key="1">
    <source>
        <dbReference type="ARBA" id="ARBA00022679"/>
    </source>
</evidence>
<feature type="region of interest" description="Disordered" evidence="6">
    <location>
        <begin position="285"/>
        <end position="311"/>
    </location>
</feature>
<dbReference type="PANTHER" id="PTHR11042">
    <property type="entry name" value="EUKARYOTIC TRANSLATION INITIATION FACTOR 2-ALPHA KINASE EIF2-ALPHA KINASE -RELATED"/>
    <property type="match status" value="1"/>
</dbReference>
<keyword evidence="3 8" id="KW-0418">Kinase</keyword>
<comment type="similarity">
    <text evidence="5">Belongs to the protein kinase superfamily. Ser/Thr protein kinase family. GCN2 subfamily.</text>
</comment>
<dbReference type="GO" id="GO:0110031">
    <property type="term" value="P:negative regulation of G2/MI transition of meiotic cell cycle"/>
    <property type="evidence" value="ECO:0007669"/>
    <property type="project" value="TreeGrafter"/>
</dbReference>
<evidence type="ECO:0000256" key="3">
    <source>
        <dbReference type="ARBA" id="ARBA00022777"/>
    </source>
</evidence>
<dbReference type="Proteomes" id="UP000799291">
    <property type="component" value="Unassembled WGS sequence"/>
</dbReference>
<dbReference type="Pfam" id="PF00069">
    <property type="entry name" value="Pkinase"/>
    <property type="match status" value="1"/>
</dbReference>
<keyword evidence="2" id="KW-0547">Nucleotide-binding</keyword>
<dbReference type="SMART" id="SM00220">
    <property type="entry name" value="S_TKc"/>
    <property type="match status" value="1"/>
</dbReference>
<evidence type="ECO:0000256" key="6">
    <source>
        <dbReference type="SAM" id="MobiDB-lite"/>
    </source>
</evidence>
<protein>
    <submittedName>
        <fullName evidence="8">Kinase-like protein</fullName>
    </submittedName>
</protein>
<dbReference type="OrthoDB" id="4062651at2759"/>
<evidence type="ECO:0000313" key="9">
    <source>
        <dbReference type="Proteomes" id="UP000799291"/>
    </source>
</evidence>
<evidence type="ECO:0000256" key="2">
    <source>
        <dbReference type="ARBA" id="ARBA00022741"/>
    </source>
</evidence>
<evidence type="ECO:0000313" key="8">
    <source>
        <dbReference type="EMBL" id="KAF2686754.1"/>
    </source>
</evidence>
<dbReference type="Gene3D" id="1.10.510.10">
    <property type="entry name" value="Transferase(Phosphotransferase) domain 1"/>
    <property type="match status" value="1"/>
</dbReference>
<keyword evidence="4" id="KW-0067">ATP-binding</keyword>
<evidence type="ECO:0000259" key="7">
    <source>
        <dbReference type="PROSITE" id="PS50011"/>
    </source>
</evidence>
<dbReference type="GO" id="GO:0004672">
    <property type="term" value="F:protein kinase activity"/>
    <property type="evidence" value="ECO:0007669"/>
    <property type="project" value="InterPro"/>
</dbReference>
<accession>A0A6G1J869</accession>
<dbReference type="GO" id="GO:0005634">
    <property type="term" value="C:nucleus"/>
    <property type="evidence" value="ECO:0007669"/>
    <property type="project" value="TreeGrafter"/>
</dbReference>
<feature type="compositionally biased region" description="Polar residues" evidence="6">
    <location>
        <begin position="12"/>
        <end position="22"/>
    </location>
</feature>
<dbReference type="SUPFAM" id="SSF56112">
    <property type="entry name" value="Protein kinase-like (PK-like)"/>
    <property type="match status" value="1"/>
</dbReference>
<dbReference type="InterPro" id="IPR011009">
    <property type="entry name" value="Kinase-like_dom_sf"/>
</dbReference>
<feature type="region of interest" description="Disordered" evidence="6">
    <location>
        <begin position="145"/>
        <end position="207"/>
    </location>
</feature>
<organism evidence="8 9">
    <name type="scientific">Lentithecium fluviatile CBS 122367</name>
    <dbReference type="NCBI Taxonomy" id="1168545"/>
    <lineage>
        <taxon>Eukaryota</taxon>
        <taxon>Fungi</taxon>
        <taxon>Dikarya</taxon>
        <taxon>Ascomycota</taxon>
        <taxon>Pezizomycotina</taxon>
        <taxon>Dothideomycetes</taxon>
        <taxon>Pleosporomycetidae</taxon>
        <taxon>Pleosporales</taxon>
        <taxon>Massarineae</taxon>
        <taxon>Lentitheciaceae</taxon>
        <taxon>Lentithecium</taxon>
    </lineage>
</organism>
<evidence type="ECO:0000256" key="5">
    <source>
        <dbReference type="ARBA" id="ARBA00037982"/>
    </source>
</evidence>
<feature type="domain" description="Protein kinase" evidence="7">
    <location>
        <begin position="416"/>
        <end position="711"/>
    </location>
</feature>
<dbReference type="AlphaFoldDB" id="A0A6G1J869"/>
<keyword evidence="9" id="KW-1185">Reference proteome</keyword>
<dbReference type="PANTHER" id="PTHR11042:SF190">
    <property type="entry name" value="MITOSIS INHIBITOR PROTEIN KINASE MIK1"/>
    <property type="match status" value="1"/>
</dbReference>
<dbReference type="InterPro" id="IPR050339">
    <property type="entry name" value="CC_SR_Kinase"/>
</dbReference>
<dbReference type="PROSITE" id="PS50011">
    <property type="entry name" value="PROTEIN_KINASE_DOM"/>
    <property type="match status" value="1"/>
</dbReference>
<feature type="compositionally biased region" description="Low complexity" evidence="6">
    <location>
        <begin position="145"/>
        <end position="187"/>
    </location>
</feature>
<dbReference type="CDD" id="cd00180">
    <property type="entry name" value="PKc"/>
    <property type="match status" value="1"/>
</dbReference>